<organism evidence="4 5">
    <name type="scientific">Companilactobacillus kimchiensis</name>
    <dbReference type="NCBI Taxonomy" id="993692"/>
    <lineage>
        <taxon>Bacteria</taxon>
        <taxon>Bacillati</taxon>
        <taxon>Bacillota</taxon>
        <taxon>Bacilli</taxon>
        <taxon>Lactobacillales</taxon>
        <taxon>Lactobacillaceae</taxon>
        <taxon>Companilactobacillus</taxon>
    </lineage>
</organism>
<comment type="caution">
    <text evidence="4">The sequence shown here is derived from an EMBL/GenBank/DDBJ whole genome shotgun (WGS) entry which is preliminary data.</text>
</comment>
<feature type="transmembrane region" description="Helical" evidence="2">
    <location>
        <begin position="117"/>
        <end position="135"/>
    </location>
</feature>
<proteinExistence type="inferred from homology"/>
<reference evidence="4 5" key="1">
    <citation type="journal article" date="2015" name="Genome Announc.">
        <title>Expanding the biotechnology potential of lactobacilli through comparative genomics of 213 strains and associated genera.</title>
        <authorList>
            <person name="Sun Z."/>
            <person name="Harris H.M."/>
            <person name="McCann A."/>
            <person name="Guo C."/>
            <person name="Argimon S."/>
            <person name="Zhang W."/>
            <person name="Yang X."/>
            <person name="Jeffery I.B."/>
            <person name="Cooney J.C."/>
            <person name="Kagawa T.F."/>
            <person name="Liu W."/>
            <person name="Song Y."/>
            <person name="Salvetti E."/>
            <person name="Wrobel A."/>
            <person name="Rasinkangas P."/>
            <person name="Parkhill J."/>
            <person name="Rea M.C."/>
            <person name="O'Sullivan O."/>
            <person name="Ritari J."/>
            <person name="Douillard F.P."/>
            <person name="Paul Ross R."/>
            <person name="Yang R."/>
            <person name="Briner A.E."/>
            <person name="Felis G.E."/>
            <person name="de Vos W.M."/>
            <person name="Barrangou R."/>
            <person name="Klaenhammer T.R."/>
            <person name="Caufield P.W."/>
            <person name="Cui Y."/>
            <person name="Zhang H."/>
            <person name="O'Toole P.W."/>
        </authorList>
    </citation>
    <scope>NUCLEOTIDE SEQUENCE [LARGE SCALE GENOMIC DNA]</scope>
    <source>
        <strain evidence="4 5">DSM 24716</strain>
    </source>
</reference>
<dbReference type="InterPro" id="IPR003675">
    <property type="entry name" value="Rce1/LyrA-like_dom"/>
</dbReference>
<dbReference type="PATRIC" id="fig|993692.3.peg.1582"/>
<dbReference type="STRING" id="993692.IV57_GL001559"/>
<keyword evidence="2" id="KW-0812">Transmembrane</keyword>
<feature type="transmembrane region" description="Helical" evidence="2">
    <location>
        <begin position="206"/>
        <end position="225"/>
    </location>
</feature>
<feature type="transmembrane region" description="Helical" evidence="2">
    <location>
        <begin position="38"/>
        <end position="57"/>
    </location>
</feature>
<dbReference type="AlphaFoldDB" id="A0A0R2L7W9"/>
<comment type="similarity">
    <text evidence="1">Belongs to the UPF0177 family.</text>
</comment>
<keyword evidence="2" id="KW-1133">Transmembrane helix</keyword>
<dbReference type="Proteomes" id="UP000051006">
    <property type="component" value="Unassembled WGS sequence"/>
</dbReference>
<dbReference type="GO" id="GO:0004175">
    <property type="term" value="F:endopeptidase activity"/>
    <property type="evidence" value="ECO:0007669"/>
    <property type="project" value="UniProtKB-ARBA"/>
</dbReference>
<evidence type="ECO:0000313" key="5">
    <source>
        <dbReference type="Proteomes" id="UP000051006"/>
    </source>
</evidence>
<feature type="domain" description="CAAX prenyl protease 2/Lysostaphin resistance protein A-like" evidence="3">
    <location>
        <begin position="116"/>
        <end position="219"/>
    </location>
</feature>
<dbReference type="OrthoDB" id="2281965at2"/>
<gene>
    <name evidence="4" type="ORF">IV57_GL001559</name>
</gene>
<feature type="transmembrane region" description="Helical" evidence="2">
    <location>
        <begin position="7"/>
        <end position="26"/>
    </location>
</feature>
<feature type="transmembrane region" description="Helical" evidence="2">
    <location>
        <begin position="78"/>
        <end position="97"/>
    </location>
</feature>
<dbReference type="EMBL" id="JQCF01000030">
    <property type="protein sequence ID" value="KRN97886.1"/>
    <property type="molecule type" value="Genomic_DNA"/>
</dbReference>
<feature type="transmembrane region" description="Helical" evidence="2">
    <location>
        <begin position="156"/>
        <end position="175"/>
    </location>
</feature>
<keyword evidence="2" id="KW-0472">Membrane</keyword>
<evidence type="ECO:0000313" key="4">
    <source>
        <dbReference type="EMBL" id="KRN97886.1"/>
    </source>
</evidence>
<dbReference type="Pfam" id="PF02517">
    <property type="entry name" value="Rce1-like"/>
    <property type="match status" value="1"/>
</dbReference>
<name>A0A0R2L7W9_9LACO</name>
<evidence type="ECO:0000256" key="1">
    <source>
        <dbReference type="ARBA" id="ARBA00009067"/>
    </source>
</evidence>
<evidence type="ECO:0000256" key="2">
    <source>
        <dbReference type="SAM" id="Phobius"/>
    </source>
</evidence>
<keyword evidence="5" id="KW-1185">Reference proteome</keyword>
<dbReference type="GO" id="GO:0080120">
    <property type="term" value="P:CAAX-box protein maturation"/>
    <property type="evidence" value="ECO:0007669"/>
    <property type="project" value="UniProtKB-ARBA"/>
</dbReference>
<accession>A0A0R2L7W9</accession>
<protein>
    <recommendedName>
        <fullName evidence="3">CAAX prenyl protease 2/Lysostaphin resistance protein A-like domain-containing protein</fullName>
    </recommendedName>
</protein>
<sequence>MSLKGKRLYGLLLAIVFYIFVSDFGAEILSEFMSKNPGVLTVALLAGLPAVISLFLLKDNFKSDFMTIRKRKRQLWLIPIYFVLTTITALVLGNIFTASSTNQSGLEKVTQLEPYNMIAMVLVMIVFGPIMEEIIMQYFIQRLLKKGLLNLKVKPVWASIIAIIIATIVFMLFHMDNLKDITDLSILSYGDLIFFGIIYERSHENLTYAIILHGLMNVLAFLSLIF</sequence>
<evidence type="ECO:0000259" key="3">
    <source>
        <dbReference type="Pfam" id="PF02517"/>
    </source>
</evidence>